<sequence>MSTKILLSLIGAFMLVGTQAGATDYNDPNFRYYRVTCIDKITHTNVWFDISREWDYTWTSRCNAVNGYLDVYKAYWREER</sequence>
<dbReference type="RefSeq" id="WP_046358272.1">
    <property type="nucleotide sequence ID" value="NZ_AUXW01000191.1"/>
</dbReference>
<dbReference type="PATRIC" id="fig|1129367.4.peg.4969"/>
<feature type="chain" id="PRO_5002499416" evidence="1">
    <location>
        <begin position="23"/>
        <end position="80"/>
    </location>
</feature>
<evidence type="ECO:0000313" key="3">
    <source>
        <dbReference type="Proteomes" id="UP000033434"/>
    </source>
</evidence>
<dbReference type="EMBL" id="AUXW01000191">
    <property type="protein sequence ID" value="KKE81210.1"/>
    <property type="molecule type" value="Genomic_DNA"/>
</dbReference>
<name>A0A0F6A4Q1_9GAMM</name>
<reference evidence="2 3" key="1">
    <citation type="journal article" date="2015" name="BMC Genomics">
        <title>Genome mining reveals unlocked bioactive potential of marine Gram-negative bacteria.</title>
        <authorList>
            <person name="Machado H."/>
            <person name="Sonnenschein E.C."/>
            <person name="Melchiorsen J."/>
            <person name="Gram L."/>
        </authorList>
    </citation>
    <scope>NUCLEOTIDE SEQUENCE [LARGE SCALE GENOMIC DNA]</scope>
    <source>
        <strain evidence="2 3">S4054</strain>
    </source>
</reference>
<protein>
    <submittedName>
        <fullName evidence="2">Uncharacterized protein</fullName>
    </submittedName>
</protein>
<gene>
    <name evidence="2" type="ORF">N479_23295</name>
</gene>
<feature type="signal peptide" evidence="1">
    <location>
        <begin position="1"/>
        <end position="22"/>
    </location>
</feature>
<dbReference type="AlphaFoldDB" id="A0A0F6A4Q1"/>
<proteinExistence type="predicted"/>
<organism evidence="2 3">
    <name type="scientific">Pseudoalteromonas luteoviolacea S4054</name>
    <dbReference type="NCBI Taxonomy" id="1129367"/>
    <lineage>
        <taxon>Bacteria</taxon>
        <taxon>Pseudomonadati</taxon>
        <taxon>Pseudomonadota</taxon>
        <taxon>Gammaproteobacteria</taxon>
        <taxon>Alteromonadales</taxon>
        <taxon>Pseudoalteromonadaceae</taxon>
        <taxon>Pseudoalteromonas</taxon>
    </lineage>
</organism>
<dbReference type="Proteomes" id="UP000033434">
    <property type="component" value="Unassembled WGS sequence"/>
</dbReference>
<accession>A0A0F6A4Q1</accession>
<evidence type="ECO:0000256" key="1">
    <source>
        <dbReference type="SAM" id="SignalP"/>
    </source>
</evidence>
<comment type="caution">
    <text evidence="2">The sequence shown here is derived from an EMBL/GenBank/DDBJ whole genome shotgun (WGS) entry which is preliminary data.</text>
</comment>
<evidence type="ECO:0000313" key="2">
    <source>
        <dbReference type="EMBL" id="KKE81210.1"/>
    </source>
</evidence>
<keyword evidence="1" id="KW-0732">Signal</keyword>